<keyword evidence="5" id="KW-1185">Reference proteome</keyword>
<dbReference type="PANTHER" id="PTHR30204:SF95">
    <property type="entry name" value="HTH-TYPE TRANSCRIPTIONAL REGULATOR CUER"/>
    <property type="match status" value="1"/>
</dbReference>
<feature type="domain" description="HTH merR-type" evidence="3">
    <location>
        <begin position="2"/>
        <end position="70"/>
    </location>
</feature>
<dbReference type="Pfam" id="PF13411">
    <property type="entry name" value="MerR_1"/>
    <property type="match status" value="1"/>
</dbReference>
<keyword evidence="1" id="KW-0238">DNA-binding</keyword>
<name>A0A2N0YYD4_9BACI</name>
<dbReference type="EMBL" id="PISE01000044">
    <property type="protein sequence ID" value="PKG22269.1"/>
    <property type="molecule type" value="Genomic_DNA"/>
</dbReference>
<proteinExistence type="predicted"/>
<dbReference type="Gene3D" id="1.10.1660.10">
    <property type="match status" value="1"/>
</dbReference>
<dbReference type="InterPro" id="IPR009061">
    <property type="entry name" value="DNA-bd_dom_put_sf"/>
</dbReference>
<evidence type="ECO:0000259" key="3">
    <source>
        <dbReference type="PROSITE" id="PS50937"/>
    </source>
</evidence>
<dbReference type="PANTHER" id="PTHR30204">
    <property type="entry name" value="REDOX-CYCLING DRUG-SENSING TRANSCRIPTIONAL ACTIVATOR SOXR"/>
    <property type="match status" value="1"/>
</dbReference>
<dbReference type="PROSITE" id="PS50937">
    <property type="entry name" value="HTH_MERR_2"/>
    <property type="match status" value="1"/>
</dbReference>
<protein>
    <recommendedName>
        <fullName evidence="3">HTH merR-type domain-containing protein</fullName>
    </recommendedName>
</protein>
<evidence type="ECO:0000256" key="1">
    <source>
        <dbReference type="ARBA" id="ARBA00023125"/>
    </source>
</evidence>
<dbReference type="InterPro" id="IPR047057">
    <property type="entry name" value="MerR_fam"/>
</dbReference>
<organism evidence="4 5">
    <name type="scientific">Niallia nealsonii</name>
    <dbReference type="NCBI Taxonomy" id="115979"/>
    <lineage>
        <taxon>Bacteria</taxon>
        <taxon>Bacillati</taxon>
        <taxon>Bacillota</taxon>
        <taxon>Bacilli</taxon>
        <taxon>Bacillales</taxon>
        <taxon>Bacillaceae</taxon>
        <taxon>Niallia</taxon>
    </lineage>
</organism>
<evidence type="ECO:0000313" key="4">
    <source>
        <dbReference type="EMBL" id="PKG22269.1"/>
    </source>
</evidence>
<dbReference type="SUPFAM" id="SSF46955">
    <property type="entry name" value="Putative DNA-binding domain"/>
    <property type="match status" value="1"/>
</dbReference>
<dbReference type="GO" id="GO:0003677">
    <property type="term" value="F:DNA binding"/>
    <property type="evidence" value="ECO:0007669"/>
    <property type="project" value="UniProtKB-KW"/>
</dbReference>
<dbReference type="InterPro" id="IPR000551">
    <property type="entry name" value="MerR-type_HTH_dom"/>
</dbReference>
<feature type="coiled-coil region" evidence="2">
    <location>
        <begin position="51"/>
        <end position="98"/>
    </location>
</feature>
<evidence type="ECO:0000256" key="2">
    <source>
        <dbReference type="SAM" id="Coils"/>
    </source>
</evidence>
<keyword evidence="2" id="KW-0175">Coiled coil</keyword>
<dbReference type="SMART" id="SM00422">
    <property type="entry name" value="HTH_MERR"/>
    <property type="match status" value="1"/>
</dbReference>
<dbReference type="RefSeq" id="WP_101178509.1">
    <property type="nucleotide sequence ID" value="NZ_PISE01000044.1"/>
</dbReference>
<dbReference type="OrthoDB" id="166060at2"/>
<comment type="caution">
    <text evidence="4">The sequence shown here is derived from an EMBL/GenBank/DDBJ whole genome shotgun (WGS) entry which is preliminary data.</text>
</comment>
<reference evidence="4 5" key="1">
    <citation type="journal article" date="2003" name="Int. J. Syst. Evol. Microbiol.">
        <title>Bacillus nealsonii sp. nov., isolated from a spacecraft-assembly facility, whose spores are gamma-radiation resistant.</title>
        <authorList>
            <person name="Venkateswaran K."/>
            <person name="Kempf M."/>
            <person name="Chen F."/>
            <person name="Satomi M."/>
            <person name="Nicholson W."/>
            <person name="Kern R."/>
        </authorList>
    </citation>
    <scope>NUCLEOTIDE SEQUENCE [LARGE SCALE GENOMIC DNA]</scope>
    <source>
        <strain evidence="4 5">FO-92</strain>
    </source>
</reference>
<gene>
    <name evidence="4" type="ORF">CWS01_17695</name>
</gene>
<dbReference type="GO" id="GO:0003700">
    <property type="term" value="F:DNA-binding transcription factor activity"/>
    <property type="evidence" value="ECO:0007669"/>
    <property type="project" value="InterPro"/>
</dbReference>
<dbReference type="AlphaFoldDB" id="A0A2N0YYD4"/>
<dbReference type="Proteomes" id="UP000233375">
    <property type="component" value="Unassembled WGS sequence"/>
</dbReference>
<sequence length="130" mass="15300">MKLKIGELAKITEVTKRTIDYYTNLGLLEAQRSATNYRYYDENAISQIKYIEECKRNRLSLEEIKERLRNNKMDNVDMNHLKEKLENLDKEIKGILQSFEGDNQHKKGEIRNTISHESISLIQTLLLLLS</sequence>
<evidence type="ECO:0000313" key="5">
    <source>
        <dbReference type="Proteomes" id="UP000233375"/>
    </source>
</evidence>
<accession>A0A2N0YYD4</accession>